<proteinExistence type="predicted"/>
<evidence type="ECO:0000259" key="2">
    <source>
        <dbReference type="Pfam" id="PF00135"/>
    </source>
</evidence>
<sequence length="146" mass="15765">MKTLFALLTARLAALTYAVAQLPTSPLGPVVNLGYAMYIGNTTSPTGLEDGPVVFYGNIPYALPPIGDLRWRAPRMLNENGQTSQTVDARDWGPPCLQRPAMVPDCLKVNVWKPRTASEGDALPVAVYIHGGGFYANSPQGFPLYD</sequence>
<evidence type="ECO:0000256" key="1">
    <source>
        <dbReference type="SAM" id="SignalP"/>
    </source>
</evidence>
<dbReference type="InterPro" id="IPR050309">
    <property type="entry name" value="Type-B_Carboxylest/Lipase"/>
</dbReference>
<accession>A0A9P8AUM1</accession>
<dbReference type="AlphaFoldDB" id="A0A9P8AUM1"/>
<evidence type="ECO:0000313" key="3">
    <source>
        <dbReference type="EMBL" id="KAG7448385.1"/>
    </source>
</evidence>
<dbReference type="SUPFAM" id="SSF53474">
    <property type="entry name" value="alpha/beta-Hydrolases"/>
    <property type="match status" value="1"/>
</dbReference>
<dbReference type="Pfam" id="PF00135">
    <property type="entry name" value="COesterase"/>
    <property type="match status" value="1"/>
</dbReference>
<organism evidence="3 4">
    <name type="scientific">Guyanagaster necrorhizus</name>
    <dbReference type="NCBI Taxonomy" id="856835"/>
    <lineage>
        <taxon>Eukaryota</taxon>
        <taxon>Fungi</taxon>
        <taxon>Dikarya</taxon>
        <taxon>Basidiomycota</taxon>
        <taxon>Agaricomycotina</taxon>
        <taxon>Agaricomycetes</taxon>
        <taxon>Agaricomycetidae</taxon>
        <taxon>Agaricales</taxon>
        <taxon>Marasmiineae</taxon>
        <taxon>Physalacriaceae</taxon>
        <taxon>Guyanagaster</taxon>
    </lineage>
</organism>
<gene>
    <name evidence="3" type="ORF">BT62DRAFT_703535</name>
</gene>
<dbReference type="GeneID" id="66104242"/>
<protein>
    <submittedName>
        <fullName evidence="3">Alpha/beta-hydrolase</fullName>
    </submittedName>
</protein>
<dbReference type="Proteomes" id="UP000812287">
    <property type="component" value="Unassembled WGS sequence"/>
</dbReference>
<keyword evidence="4" id="KW-1185">Reference proteome</keyword>
<dbReference type="InterPro" id="IPR002018">
    <property type="entry name" value="CarbesteraseB"/>
</dbReference>
<dbReference type="PANTHER" id="PTHR11559">
    <property type="entry name" value="CARBOXYLESTERASE"/>
    <property type="match status" value="1"/>
</dbReference>
<dbReference type="Gene3D" id="3.40.50.1820">
    <property type="entry name" value="alpha/beta hydrolase"/>
    <property type="match status" value="1"/>
</dbReference>
<feature type="signal peptide" evidence="1">
    <location>
        <begin position="1"/>
        <end position="20"/>
    </location>
</feature>
<comment type="caution">
    <text evidence="3">The sequence shown here is derived from an EMBL/GenBank/DDBJ whole genome shotgun (WGS) entry which is preliminary data.</text>
</comment>
<dbReference type="EMBL" id="MU250529">
    <property type="protein sequence ID" value="KAG7448385.1"/>
    <property type="molecule type" value="Genomic_DNA"/>
</dbReference>
<keyword evidence="1" id="KW-0732">Signal</keyword>
<dbReference type="InterPro" id="IPR029058">
    <property type="entry name" value="AB_hydrolase_fold"/>
</dbReference>
<name>A0A9P8AUM1_9AGAR</name>
<feature type="domain" description="Carboxylesterase type B" evidence="2">
    <location>
        <begin position="29"/>
        <end position="140"/>
    </location>
</feature>
<evidence type="ECO:0000313" key="4">
    <source>
        <dbReference type="Proteomes" id="UP000812287"/>
    </source>
</evidence>
<dbReference type="RefSeq" id="XP_043041885.1">
    <property type="nucleotide sequence ID" value="XM_043181946.1"/>
</dbReference>
<reference evidence="3" key="1">
    <citation type="submission" date="2020-11" db="EMBL/GenBank/DDBJ databases">
        <title>Adaptations for nitrogen fixation in a non-lichenized fungal sporocarp promotes dispersal by wood-feeding termites.</title>
        <authorList>
            <consortium name="DOE Joint Genome Institute"/>
            <person name="Koch R.A."/>
            <person name="Yoon G."/>
            <person name="Arayal U."/>
            <person name="Lail K."/>
            <person name="Amirebrahimi M."/>
            <person name="Labutti K."/>
            <person name="Lipzen A."/>
            <person name="Riley R."/>
            <person name="Barry K."/>
            <person name="Henrissat B."/>
            <person name="Grigoriev I.V."/>
            <person name="Herr J.R."/>
            <person name="Aime M.C."/>
        </authorList>
    </citation>
    <scope>NUCLEOTIDE SEQUENCE</scope>
    <source>
        <strain evidence="3">MCA 3950</strain>
    </source>
</reference>
<dbReference type="OrthoDB" id="408631at2759"/>
<feature type="chain" id="PRO_5040228587" evidence="1">
    <location>
        <begin position="21"/>
        <end position="146"/>
    </location>
</feature>